<evidence type="ECO:0008006" key="4">
    <source>
        <dbReference type="Google" id="ProtNLM"/>
    </source>
</evidence>
<dbReference type="EMBL" id="JAZHXJ010000273">
    <property type="protein sequence ID" value="KAL1866234.1"/>
    <property type="molecule type" value="Genomic_DNA"/>
</dbReference>
<feature type="compositionally biased region" description="Basic and acidic residues" evidence="1">
    <location>
        <begin position="117"/>
        <end position="128"/>
    </location>
</feature>
<name>A0ABR3WS31_9PEZI</name>
<accession>A0ABR3WS31</accession>
<organism evidence="2 3">
    <name type="scientific">Phialemonium thermophilum</name>
    <dbReference type="NCBI Taxonomy" id="223376"/>
    <lineage>
        <taxon>Eukaryota</taxon>
        <taxon>Fungi</taxon>
        <taxon>Dikarya</taxon>
        <taxon>Ascomycota</taxon>
        <taxon>Pezizomycotina</taxon>
        <taxon>Sordariomycetes</taxon>
        <taxon>Sordariomycetidae</taxon>
        <taxon>Cephalothecales</taxon>
        <taxon>Cephalothecaceae</taxon>
        <taxon>Phialemonium</taxon>
    </lineage>
</organism>
<keyword evidence="3" id="KW-1185">Reference proteome</keyword>
<gene>
    <name evidence="2" type="ORF">VTK73DRAFT_4849</name>
</gene>
<sequence length="153" mass="16388">MKSNKMRCSIPPALGISSIVTYLLAFGLFAEPSHTGLWCSPSSGRQPGQFLQKWKLSGCASAVGPSDRNSLLAGQRCNRTAALSVAVSPVRRNFTPRSHPAQCILLPPCLISPDRGGREHLPRSRDFPLRQGRNGANLLHSTSGNGSRGLVLS</sequence>
<proteinExistence type="predicted"/>
<evidence type="ECO:0000313" key="3">
    <source>
        <dbReference type="Proteomes" id="UP001586593"/>
    </source>
</evidence>
<dbReference type="Proteomes" id="UP001586593">
    <property type="component" value="Unassembled WGS sequence"/>
</dbReference>
<comment type="caution">
    <text evidence="2">The sequence shown here is derived from an EMBL/GenBank/DDBJ whole genome shotgun (WGS) entry which is preliminary data.</text>
</comment>
<evidence type="ECO:0000256" key="1">
    <source>
        <dbReference type="SAM" id="MobiDB-lite"/>
    </source>
</evidence>
<protein>
    <recommendedName>
        <fullName evidence="4">Secreted protein</fullName>
    </recommendedName>
</protein>
<evidence type="ECO:0000313" key="2">
    <source>
        <dbReference type="EMBL" id="KAL1866234.1"/>
    </source>
</evidence>
<reference evidence="2 3" key="1">
    <citation type="journal article" date="2024" name="Commun. Biol.">
        <title>Comparative genomic analysis of thermophilic fungi reveals convergent evolutionary adaptations and gene losses.</title>
        <authorList>
            <person name="Steindorff A.S."/>
            <person name="Aguilar-Pontes M.V."/>
            <person name="Robinson A.J."/>
            <person name="Andreopoulos B."/>
            <person name="LaButti K."/>
            <person name="Kuo A."/>
            <person name="Mondo S."/>
            <person name="Riley R."/>
            <person name="Otillar R."/>
            <person name="Haridas S."/>
            <person name="Lipzen A."/>
            <person name="Grimwood J."/>
            <person name="Schmutz J."/>
            <person name="Clum A."/>
            <person name="Reid I.D."/>
            <person name="Moisan M.C."/>
            <person name="Butler G."/>
            <person name="Nguyen T.T.M."/>
            <person name="Dewar K."/>
            <person name="Conant G."/>
            <person name="Drula E."/>
            <person name="Henrissat B."/>
            <person name="Hansel C."/>
            <person name="Singer S."/>
            <person name="Hutchinson M.I."/>
            <person name="de Vries R.P."/>
            <person name="Natvig D.O."/>
            <person name="Powell A.J."/>
            <person name="Tsang A."/>
            <person name="Grigoriev I.V."/>
        </authorList>
    </citation>
    <scope>NUCLEOTIDE SEQUENCE [LARGE SCALE GENOMIC DNA]</scope>
    <source>
        <strain evidence="2 3">ATCC 24622</strain>
    </source>
</reference>
<feature type="region of interest" description="Disordered" evidence="1">
    <location>
        <begin position="117"/>
        <end position="153"/>
    </location>
</feature>